<evidence type="ECO:0000313" key="2">
    <source>
        <dbReference type="Proteomes" id="UP001341840"/>
    </source>
</evidence>
<name>A0ABU6UGM4_9FABA</name>
<proteinExistence type="predicted"/>
<comment type="caution">
    <text evidence="1">The sequence shown here is derived from an EMBL/GenBank/DDBJ whole genome shotgun (WGS) entry which is preliminary data.</text>
</comment>
<dbReference type="Proteomes" id="UP001341840">
    <property type="component" value="Unassembled WGS sequence"/>
</dbReference>
<protein>
    <submittedName>
        <fullName evidence="1">Uncharacterized protein</fullName>
    </submittedName>
</protein>
<keyword evidence="2" id="KW-1185">Reference proteome</keyword>
<accession>A0ABU6UGM4</accession>
<reference evidence="1 2" key="1">
    <citation type="journal article" date="2023" name="Plants (Basel)">
        <title>Bridging the Gap: Combining Genomics and Transcriptomics Approaches to Understand Stylosanthes scabra, an Orphan Legume from the Brazilian Caatinga.</title>
        <authorList>
            <person name="Ferreira-Neto J.R.C."/>
            <person name="da Silva M.D."/>
            <person name="Binneck E."/>
            <person name="de Melo N.F."/>
            <person name="da Silva R.H."/>
            <person name="de Melo A.L.T.M."/>
            <person name="Pandolfi V."/>
            <person name="Bustamante F.O."/>
            <person name="Brasileiro-Vidal A.C."/>
            <person name="Benko-Iseppon A.M."/>
        </authorList>
    </citation>
    <scope>NUCLEOTIDE SEQUENCE [LARGE SCALE GENOMIC DNA]</scope>
    <source>
        <tissue evidence="1">Leaves</tissue>
    </source>
</reference>
<gene>
    <name evidence="1" type="ORF">PIB30_035997</name>
</gene>
<organism evidence="1 2">
    <name type="scientific">Stylosanthes scabra</name>
    <dbReference type="NCBI Taxonomy" id="79078"/>
    <lineage>
        <taxon>Eukaryota</taxon>
        <taxon>Viridiplantae</taxon>
        <taxon>Streptophyta</taxon>
        <taxon>Embryophyta</taxon>
        <taxon>Tracheophyta</taxon>
        <taxon>Spermatophyta</taxon>
        <taxon>Magnoliopsida</taxon>
        <taxon>eudicotyledons</taxon>
        <taxon>Gunneridae</taxon>
        <taxon>Pentapetalae</taxon>
        <taxon>rosids</taxon>
        <taxon>fabids</taxon>
        <taxon>Fabales</taxon>
        <taxon>Fabaceae</taxon>
        <taxon>Papilionoideae</taxon>
        <taxon>50 kb inversion clade</taxon>
        <taxon>dalbergioids sensu lato</taxon>
        <taxon>Dalbergieae</taxon>
        <taxon>Pterocarpus clade</taxon>
        <taxon>Stylosanthes</taxon>
    </lineage>
</organism>
<sequence>MHDSETLGRVLLHHHHYRYTCAYKYPISTQVLPPHPPTALVSLEIRQLDSLQQPKLGADWAQLVLHSPRNNTDIRYHYGEYENICR</sequence>
<dbReference type="EMBL" id="JASCZI010121003">
    <property type="protein sequence ID" value="MED6158793.1"/>
    <property type="molecule type" value="Genomic_DNA"/>
</dbReference>
<evidence type="ECO:0000313" key="1">
    <source>
        <dbReference type="EMBL" id="MED6158793.1"/>
    </source>
</evidence>